<name>B1LXD0_METRJ</name>
<proteinExistence type="predicted"/>
<sequence length="74" mass="7998">MGVIMHDTPQAALSRIRLAWSSRRSCGLVAAAMGIRVERVIALQAEGRLSPEDAIKHALEAEAVALCLRPLPRP</sequence>
<dbReference type="Proteomes" id="UP000006589">
    <property type="component" value="Chromosome"/>
</dbReference>
<reference evidence="1 2" key="1">
    <citation type="submission" date="2008-03" db="EMBL/GenBank/DDBJ databases">
        <title>Complete sequence of chromosome of Methylobacterium radiotolerans JCM 2831.</title>
        <authorList>
            <consortium name="US DOE Joint Genome Institute"/>
            <person name="Copeland A."/>
            <person name="Lucas S."/>
            <person name="Lapidus A."/>
            <person name="Glavina del Rio T."/>
            <person name="Dalin E."/>
            <person name="Tice H."/>
            <person name="Bruce D."/>
            <person name="Goodwin L."/>
            <person name="Pitluck S."/>
            <person name="Kiss H."/>
            <person name="Brettin T."/>
            <person name="Detter J.C."/>
            <person name="Han C."/>
            <person name="Kuske C.R."/>
            <person name="Schmutz J."/>
            <person name="Larimer F."/>
            <person name="Land M."/>
            <person name="Hauser L."/>
            <person name="Kyrpides N."/>
            <person name="Mikhailova N."/>
            <person name="Marx C.J."/>
            <person name="Richardson P."/>
        </authorList>
    </citation>
    <scope>NUCLEOTIDE SEQUENCE [LARGE SCALE GENOMIC DNA]</scope>
    <source>
        <strain evidence="2">ATCC 27329 / DSM 1819 / JCM 2831 / NBRC 15690 / NCIMB 10815 / 0-1</strain>
    </source>
</reference>
<gene>
    <name evidence="1" type="ordered locus">Mrad2831_5304</name>
</gene>
<organism evidence="1 2">
    <name type="scientific">Methylobacterium radiotolerans (strain ATCC 27329 / DSM 1819 / JCM 2831 / NBRC 15690 / NCIMB 10815 / 0-1)</name>
    <dbReference type="NCBI Taxonomy" id="426355"/>
    <lineage>
        <taxon>Bacteria</taxon>
        <taxon>Pseudomonadati</taxon>
        <taxon>Pseudomonadota</taxon>
        <taxon>Alphaproteobacteria</taxon>
        <taxon>Hyphomicrobiales</taxon>
        <taxon>Methylobacteriaceae</taxon>
        <taxon>Methylobacterium</taxon>
    </lineage>
</organism>
<evidence type="ECO:0000313" key="1">
    <source>
        <dbReference type="EMBL" id="ACB27251.1"/>
    </source>
</evidence>
<protein>
    <submittedName>
        <fullName evidence="1">Uncharacterized protein</fullName>
    </submittedName>
</protein>
<dbReference type="KEGG" id="mrd:Mrad2831_5304"/>
<dbReference type="PATRIC" id="fig|426355.14.peg.5358"/>
<evidence type="ECO:0000313" key="2">
    <source>
        <dbReference type="Proteomes" id="UP000006589"/>
    </source>
</evidence>
<dbReference type="HOGENOM" id="CLU_2717764_0_0_5"/>
<dbReference type="EMBL" id="CP001001">
    <property type="protein sequence ID" value="ACB27251.1"/>
    <property type="molecule type" value="Genomic_DNA"/>
</dbReference>
<accession>B1LXD0</accession>
<dbReference type="AlphaFoldDB" id="B1LXD0"/>
<dbReference type="STRING" id="426355.Mrad2831_5304"/>